<evidence type="ECO:0000256" key="5">
    <source>
        <dbReference type="RuleBase" id="RU003557"/>
    </source>
</evidence>
<feature type="active site" description="Acyl-thioester intermediate" evidence="4">
    <location>
        <position position="90"/>
    </location>
</feature>
<feature type="active site" description="Proton acceptor" evidence="4">
    <location>
        <position position="380"/>
    </location>
</feature>
<dbReference type="InterPro" id="IPR020615">
    <property type="entry name" value="Thiolase_acyl_enz_int_AS"/>
</dbReference>
<accession>A0A8J7PZR7</accession>
<dbReference type="GO" id="GO:0003988">
    <property type="term" value="F:acetyl-CoA C-acyltransferase activity"/>
    <property type="evidence" value="ECO:0007669"/>
    <property type="project" value="UniProtKB-ARBA"/>
</dbReference>
<evidence type="ECO:0000256" key="1">
    <source>
        <dbReference type="ARBA" id="ARBA00010982"/>
    </source>
</evidence>
<dbReference type="PANTHER" id="PTHR18919">
    <property type="entry name" value="ACETYL-COA C-ACYLTRANSFERASE"/>
    <property type="match status" value="1"/>
</dbReference>
<dbReference type="SUPFAM" id="SSF53901">
    <property type="entry name" value="Thiolase-like"/>
    <property type="match status" value="2"/>
</dbReference>
<comment type="caution">
    <text evidence="8">The sequence shown here is derived from an EMBL/GenBank/DDBJ whole genome shotgun (WGS) entry which is preliminary data.</text>
</comment>
<dbReference type="Pfam" id="PF00108">
    <property type="entry name" value="Thiolase_N"/>
    <property type="match status" value="1"/>
</dbReference>
<dbReference type="InterPro" id="IPR002155">
    <property type="entry name" value="Thiolase"/>
</dbReference>
<dbReference type="PANTHER" id="PTHR18919:SF138">
    <property type="entry name" value="ACETYL-COA C-ACETYLTRANSFERASE"/>
    <property type="match status" value="1"/>
</dbReference>
<proteinExistence type="inferred from homology"/>
<evidence type="ECO:0000256" key="3">
    <source>
        <dbReference type="ARBA" id="ARBA00023315"/>
    </source>
</evidence>
<dbReference type="CDD" id="cd00751">
    <property type="entry name" value="thiolase"/>
    <property type="match status" value="1"/>
</dbReference>
<comment type="similarity">
    <text evidence="1 5">Belongs to the thiolase-like superfamily. Thiolase family.</text>
</comment>
<protein>
    <submittedName>
        <fullName evidence="8">Thiolase family protein</fullName>
    </submittedName>
</protein>
<reference evidence="8" key="1">
    <citation type="submission" date="2021-02" db="EMBL/GenBank/DDBJ databases">
        <title>Thiocyanate and organic carbon inputs drive convergent selection for specific autotrophic Afipia and Thiobacillus strains within complex microbiomes.</title>
        <authorList>
            <person name="Huddy R.J."/>
            <person name="Sachdeva R."/>
            <person name="Kadzinga F."/>
            <person name="Kantor R.S."/>
            <person name="Harrison S.T.L."/>
            <person name="Banfield J.F."/>
        </authorList>
    </citation>
    <scope>NUCLEOTIDE SEQUENCE</scope>
    <source>
        <strain evidence="8">SCN18_10_11_15_R4_P_38_20</strain>
    </source>
</reference>
<keyword evidence="2 5" id="KW-0808">Transferase</keyword>
<dbReference type="AlphaFoldDB" id="A0A8J7PZR7"/>
<dbReference type="InterPro" id="IPR020617">
    <property type="entry name" value="Thiolase_C"/>
</dbReference>
<dbReference type="Gene3D" id="3.40.47.10">
    <property type="match status" value="2"/>
</dbReference>
<evidence type="ECO:0000313" key="9">
    <source>
        <dbReference type="Proteomes" id="UP000664414"/>
    </source>
</evidence>
<evidence type="ECO:0000259" key="7">
    <source>
        <dbReference type="Pfam" id="PF02803"/>
    </source>
</evidence>
<name>A0A8J7PZR7_9PROT</name>
<feature type="domain" description="Thiolase C-terminal" evidence="7">
    <location>
        <begin position="272"/>
        <end position="393"/>
    </location>
</feature>
<feature type="active site" description="Proton acceptor" evidence="4">
    <location>
        <position position="350"/>
    </location>
</feature>
<feature type="domain" description="Thiolase N-terminal" evidence="6">
    <location>
        <begin position="6"/>
        <end position="262"/>
    </location>
</feature>
<dbReference type="PROSITE" id="PS00098">
    <property type="entry name" value="THIOLASE_1"/>
    <property type="match status" value="1"/>
</dbReference>
<dbReference type="PIRSF" id="PIRSF000429">
    <property type="entry name" value="Ac-CoA_Ac_transf"/>
    <property type="match status" value="1"/>
</dbReference>
<dbReference type="EMBL" id="JAFKGL010000012">
    <property type="protein sequence ID" value="MBN9412666.1"/>
    <property type="molecule type" value="Genomic_DNA"/>
</dbReference>
<evidence type="ECO:0000256" key="2">
    <source>
        <dbReference type="ARBA" id="ARBA00022679"/>
    </source>
</evidence>
<dbReference type="NCBIfam" id="TIGR01930">
    <property type="entry name" value="AcCoA-C-Actrans"/>
    <property type="match status" value="1"/>
</dbReference>
<evidence type="ECO:0000313" key="8">
    <source>
        <dbReference type="EMBL" id="MBN9412666.1"/>
    </source>
</evidence>
<dbReference type="PROSITE" id="PS00099">
    <property type="entry name" value="THIOLASE_3"/>
    <property type="match status" value="1"/>
</dbReference>
<keyword evidence="3 5" id="KW-0012">Acyltransferase</keyword>
<evidence type="ECO:0000259" key="6">
    <source>
        <dbReference type="Pfam" id="PF00108"/>
    </source>
</evidence>
<sequence length="396" mass="42346">MSKNEICIVAAKRTPMGAFQGSLSSVTTVDLGAHAIRSVLEDIPSPHPTIKEVIMGCVLPAGLGQAPARQAAITAKLSSSVGATTINKVCGSGMKAIMLAHDQIKSDEEATIIAGGMESMSNAPYLLLNARKGYRAGHGKIFDHMMYDGLEDAYKKGCSMGVLGEIAVEQCQLTRQQQDEFAALSAKRALQAINEGWFQPEISPLSINVGKEVKVISEDEPPTRVKFDKIPLLKPAFKEGGTITAANSSPLTDGAAAVVLMTTLKAKEHNLSPRALIRGHVTYSHEPDLFTLAPINAIKLLLNKVNWKIEDVDLFEINEAFAFVPMAVIQELKLDINKVNIHGGACALGHPIGASGTRIIVTLLHALERYNLKRGIAALCIGGGEATAIAIERQEQ</sequence>
<dbReference type="Proteomes" id="UP000664414">
    <property type="component" value="Unassembled WGS sequence"/>
</dbReference>
<dbReference type="Pfam" id="PF02803">
    <property type="entry name" value="Thiolase_C"/>
    <property type="match status" value="1"/>
</dbReference>
<dbReference type="InterPro" id="IPR020616">
    <property type="entry name" value="Thiolase_N"/>
</dbReference>
<organism evidence="8 9">
    <name type="scientific">Candidatus Paracaedimonas acanthamoebae</name>
    <dbReference type="NCBI Taxonomy" id="244581"/>
    <lineage>
        <taxon>Bacteria</taxon>
        <taxon>Pseudomonadati</taxon>
        <taxon>Pseudomonadota</taxon>
        <taxon>Alphaproteobacteria</taxon>
        <taxon>Holosporales</taxon>
        <taxon>Caedimonadaceae</taxon>
        <taxon>Candidatus Paracaedimonas</taxon>
    </lineage>
</organism>
<gene>
    <name evidence="8" type="ORF">J0H12_01900</name>
</gene>
<dbReference type="InterPro" id="IPR020610">
    <property type="entry name" value="Thiolase_AS"/>
</dbReference>
<dbReference type="InterPro" id="IPR016039">
    <property type="entry name" value="Thiolase-like"/>
</dbReference>
<evidence type="ECO:0000256" key="4">
    <source>
        <dbReference type="PIRSR" id="PIRSR000429-1"/>
    </source>
</evidence>